<name>A0A7M1XJ99_9SPIR</name>
<dbReference type="Pfam" id="PF25888">
    <property type="entry name" value="WHD_DnaB"/>
    <property type="match status" value="1"/>
</dbReference>
<sequence length="419" mass="48591">MKILEKNSYCSIRQHFALSQTDQEVMSFLYLPIIKGDAYSLYMTLYSYASLNPLLGGFVHDDFLNILNMSETDFMLARTYLEGIGLLEIFRKEERDSSSQIKANYIYSLLPPASPKKFFNDVLLRTLLNQQVGNKRYYFLFNYFKVEDSKMEEGYVNITTPFKDVYKPVVNEGDISLQPFDNELVDKKYKCQGKFDRKELKQKLKMNQYSFDILKSDIKEIEAACALYQPSLDDVVSLILDNTDTDGIFYLERFKNDLRNLRQFATVQRKETPTNTVSNGDFALLVNKFNSLTPDEYLGLIYNAKPAAFMLKEIEKMKSDLGFSNAIINVVLDYCFRKTNNEFNVTYIDKVAYTLSSLDVQDAYDAMTKLNSRDFEASQVSRKRNRRTKVENEEEDKDDKEKKEDSLDELDALSEALGL</sequence>
<evidence type="ECO:0000256" key="1">
    <source>
        <dbReference type="ARBA" id="ARBA00093462"/>
    </source>
</evidence>
<dbReference type="InterPro" id="IPR058660">
    <property type="entry name" value="WHD_DnaB"/>
</dbReference>
<dbReference type="Proteomes" id="UP000593591">
    <property type="component" value="Chromosome"/>
</dbReference>
<gene>
    <name evidence="5" type="ORF">DYE49_04410</name>
</gene>
<accession>A0A7M1XJ99</accession>
<comment type="similarity">
    <text evidence="1">Belongs to the DnaB/DnaD family.</text>
</comment>
<evidence type="ECO:0000313" key="5">
    <source>
        <dbReference type="EMBL" id="QOS39746.1"/>
    </source>
</evidence>
<evidence type="ECO:0000313" key="6">
    <source>
        <dbReference type="Proteomes" id="UP000593591"/>
    </source>
</evidence>
<dbReference type="Pfam" id="PF07261">
    <property type="entry name" value="DnaB_2"/>
    <property type="match status" value="1"/>
</dbReference>
<evidence type="ECO:0000256" key="2">
    <source>
        <dbReference type="SAM" id="MobiDB-lite"/>
    </source>
</evidence>
<dbReference type="InterPro" id="IPR006343">
    <property type="entry name" value="DnaB/C_C"/>
</dbReference>
<evidence type="ECO:0008006" key="7">
    <source>
        <dbReference type="Google" id="ProtNLM"/>
    </source>
</evidence>
<evidence type="ECO:0000259" key="3">
    <source>
        <dbReference type="Pfam" id="PF07261"/>
    </source>
</evidence>
<feature type="domain" description="DnaB/C C-terminal" evidence="3">
    <location>
        <begin position="309"/>
        <end position="367"/>
    </location>
</feature>
<dbReference type="AlphaFoldDB" id="A0A7M1XJ99"/>
<dbReference type="EMBL" id="CP031517">
    <property type="protein sequence ID" value="QOS39746.1"/>
    <property type="molecule type" value="Genomic_DNA"/>
</dbReference>
<proteinExistence type="inferred from homology"/>
<feature type="region of interest" description="Disordered" evidence="2">
    <location>
        <begin position="381"/>
        <end position="406"/>
    </location>
</feature>
<protein>
    <recommendedName>
        <fullName evidence="7">Replicative DNA helicase loader DnaB</fullName>
    </recommendedName>
</protein>
<feature type="domain" description="Replicative helicase loading/DNA remodeling protein DnaB N-terminal winged helix" evidence="4">
    <location>
        <begin position="12"/>
        <end position="258"/>
    </location>
</feature>
<dbReference type="KEGG" id="trc:DYE49_04410"/>
<evidence type="ECO:0000259" key="4">
    <source>
        <dbReference type="Pfam" id="PF25888"/>
    </source>
</evidence>
<reference evidence="5 6" key="1">
    <citation type="submission" date="2018-08" db="EMBL/GenBank/DDBJ databases">
        <title>The first complete genome of Treponema rectale (CHPAT), a commensal spirochete of the bovine rectum.</title>
        <authorList>
            <person name="Staton G.J."/>
            <person name="Clegg S.R."/>
            <person name="Carter S.D."/>
            <person name="Radford A.D."/>
            <person name="Darby A."/>
            <person name="Hall N."/>
            <person name="Birtles R.J."/>
            <person name="Evans N.J."/>
        </authorList>
    </citation>
    <scope>NUCLEOTIDE SEQUENCE [LARGE SCALE GENOMIC DNA]</scope>
    <source>
        <strain evidence="5 6">CHPA</strain>
    </source>
</reference>
<organism evidence="5 6">
    <name type="scientific">Treponema rectale</name>
    <dbReference type="NCBI Taxonomy" id="744512"/>
    <lineage>
        <taxon>Bacteria</taxon>
        <taxon>Pseudomonadati</taxon>
        <taxon>Spirochaetota</taxon>
        <taxon>Spirochaetia</taxon>
        <taxon>Spirochaetales</taxon>
        <taxon>Treponemataceae</taxon>
        <taxon>Treponema</taxon>
    </lineage>
</organism>